<evidence type="ECO:0008006" key="3">
    <source>
        <dbReference type="Google" id="ProtNLM"/>
    </source>
</evidence>
<evidence type="ECO:0000313" key="2">
    <source>
        <dbReference type="Proteomes" id="UP000307841"/>
    </source>
</evidence>
<reference evidence="1 2" key="1">
    <citation type="submission" date="2019-04" db="EMBL/GenBank/DDBJ databases">
        <title>Whole genome sequencing of Brevibacillus sp. TGS2-1.</title>
        <authorList>
            <person name="Choi A."/>
        </authorList>
    </citation>
    <scope>NUCLEOTIDE SEQUENCE [LARGE SCALE GENOMIC DNA]</scope>
    <source>
        <strain evidence="1 2">TGS2-1</strain>
    </source>
</reference>
<proteinExistence type="predicted"/>
<keyword evidence="2" id="KW-1185">Reference proteome</keyword>
<protein>
    <recommendedName>
        <fullName evidence="3">Phosphoribosylaminoimidazole synthetase</fullName>
    </recommendedName>
</protein>
<gene>
    <name evidence="1" type="ORF">E8L90_01650</name>
</gene>
<organism evidence="1 2">
    <name type="scientific">Brevibacillus antibioticus</name>
    <dbReference type="NCBI Taxonomy" id="2570228"/>
    <lineage>
        <taxon>Bacteria</taxon>
        <taxon>Bacillati</taxon>
        <taxon>Bacillota</taxon>
        <taxon>Bacilli</taxon>
        <taxon>Bacillales</taxon>
        <taxon>Paenibacillaceae</taxon>
        <taxon>Brevibacillus</taxon>
    </lineage>
</organism>
<dbReference type="Proteomes" id="UP000307841">
    <property type="component" value="Unassembled WGS sequence"/>
</dbReference>
<name>A0A4U2Y1K9_9BACL</name>
<dbReference type="AlphaFoldDB" id="A0A4U2Y1K9"/>
<dbReference type="RefSeq" id="WP_137027717.1">
    <property type="nucleotide sequence ID" value="NZ_SZNK01000001.1"/>
</dbReference>
<evidence type="ECO:0000313" key="1">
    <source>
        <dbReference type="EMBL" id="TKI54256.1"/>
    </source>
</evidence>
<dbReference type="EMBL" id="SZNK01000001">
    <property type="protein sequence ID" value="TKI54256.1"/>
    <property type="molecule type" value="Genomic_DNA"/>
</dbReference>
<comment type="caution">
    <text evidence="1">The sequence shown here is derived from an EMBL/GenBank/DDBJ whole genome shotgun (WGS) entry which is preliminary data.</text>
</comment>
<sequence length="134" mass="16249">MKVKCIHTLGKDVTNYYGDRIFYSEQTQFSVEIGDELTVYGMFQCENSLRFLLHNKRSNKPNWYPSELFIITDHTLPPNWYFGDRKNHRLPAIWGYEEMVLDENHYEDLIEREPHAKEVYFKRKAEIDEFFESR</sequence>
<dbReference type="OrthoDB" id="6454134at2"/>
<accession>A0A4U2Y1K9</accession>